<accession>A0A1I3DBF2</accession>
<dbReference type="EMBL" id="SOFE01000029">
    <property type="protein sequence ID" value="TFB81824.1"/>
    <property type="molecule type" value="Genomic_DNA"/>
</dbReference>
<sequence>MASIYYLTGMLADDELRISDSTETLLGSIIDGYADLQSETERSVARYDYLVGAAHAAQLGLIEAAVLAGSWSYEDAPAWERDRLLASKRGRAPGRGSVWKCSVPLVLVQKHLGGRSRSTRIVVGGNCIVLQDGSATQTLIALKHLGMVDAGHLNGPSQVREPYL</sequence>
<dbReference type="AlphaFoldDB" id="A0A1I3DBF2"/>
<keyword evidence="3" id="KW-1185">Reference proteome</keyword>
<evidence type="ECO:0000313" key="2">
    <source>
        <dbReference type="EMBL" id="TFB81824.1"/>
    </source>
</evidence>
<dbReference type="Proteomes" id="UP000199681">
    <property type="component" value="Unassembled WGS sequence"/>
</dbReference>
<name>A0A1I3DBF2_9MICO</name>
<protein>
    <submittedName>
        <fullName evidence="2">Uncharacterized protein</fullName>
    </submittedName>
</protein>
<organism evidence="2 4">
    <name type="scientific">Cryobacterium levicorallinum</name>
    <dbReference type="NCBI Taxonomy" id="995038"/>
    <lineage>
        <taxon>Bacteria</taxon>
        <taxon>Bacillati</taxon>
        <taxon>Actinomycetota</taxon>
        <taxon>Actinomycetes</taxon>
        <taxon>Micrococcales</taxon>
        <taxon>Microbacteriaceae</taxon>
        <taxon>Cryobacterium</taxon>
    </lineage>
</organism>
<evidence type="ECO:0000313" key="3">
    <source>
        <dbReference type="Proteomes" id="UP000199681"/>
    </source>
</evidence>
<dbReference type="Proteomes" id="UP000297963">
    <property type="component" value="Unassembled WGS sequence"/>
</dbReference>
<evidence type="ECO:0000313" key="1">
    <source>
        <dbReference type="EMBL" id="SFH84080.1"/>
    </source>
</evidence>
<comment type="caution">
    <text evidence="2">The sequence shown here is derived from an EMBL/GenBank/DDBJ whole genome shotgun (WGS) entry which is preliminary data.</text>
</comment>
<reference evidence="1 3" key="1">
    <citation type="submission" date="2016-10" db="EMBL/GenBank/DDBJ databases">
        <authorList>
            <person name="Varghese N."/>
            <person name="Submissions S."/>
        </authorList>
    </citation>
    <scope>NUCLEOTIDE SEQUENCE [LARGE SCALE GENOMIC DNA]</scope>
    <source>
        <strain evidence="1 3">GMCC 1.11211</strain>
    </source>
</reference>
<proteinExistence type="predicted"/>
<reference evidence="2 4" key="2">
    <citation type="submission" date="2019-03" db="EMBL/GenBank/DDBJ databases">
        <title>Genomics of glacier-inhabiting Cryobacterium strains.</title>
        <authorList>
            <person name="Liu Q."/>
            <person name="Xin Y.-H."/>
        </authorList>
    </citation>
    <scope>NUCLEOTIDE SEQUENCE [LARGE SCALE GENOMIC DNA]</scope>
    <source>
        <strain evidence="2 4">Hh34</strain>
    </source>
</reference>
<dbReference type="EMBL" id="FOPW01000017">
    <property type="protein sequence ID" value="SFH84080.1"/>
    <property type="molecule type" value="Genomic_DNA"/>
</dbReference>
<evidence type="ECO:0000313" key="4">
    <source>
        <dbReference type="Proteomes" id="UP000297963"/>
    </source>
</evidence>
<gene>
    <name evidence="2" type="ORF">E3O11_16200</name>
    <name evidence="1" type="ORF">SAMN05216274_11738</name>
</gene>
<dbReference type="RefSeq" id="WP_092451896.1">
    <property type="nucleotide sequence ID" value="NZ_BKAC01000020.1"/>
</dbReference>